<dbReference type="CDD" id="cd03130">
    <property type="entry name" value="GATase1_CobB"/>
    <property type="match status" value="1"/>
</dbReference>
<dbReference type="Proteomes" id="UP000280307">
    <property type="component" value="Unassembled WGS sequence"/>
</dbReference>
<feature type="non-terminal residue" evidence="4">
    <location>
        <position position="1"/>
    </location>
</feature>
<dbReference type="EMBL" id="RSAS01000766">
    <property type="protein sequence ID" value="RRR67721.1"/>
    <property type="molecule type" value="Genomic_DNA"/>
</dbReference>
<dbReference type="InterPro" id="IPR029062">
    <property type="entry name" value="Class_I_gatase-like"/>
</dbReference>
<keyword evidence="1" id="KW-0315">Glutamine amidotransferase</keyword>
<comment type="caution">
    <text evidence="4">The sequence shown here is derived from an EMBL/GenBank/DDBJ whole genome shotgun (WGS) entry which is preliminary data.</text>
</comment>
<evidence type="ECO:0000259" key="3">
    <source>
        <dbReference type="Pfam" id="PF07685"/>
    </source>
</evidence>
<dbReference type="InterPro" id="IPR004484">
    <property type="entry name" value="CbiA/CobB_synth"/>
</dbReference>
<dbReference type="PROSITE" id="PS51274">
    <property type="entry name" value="GATASE_COBBQ"/>
    <property type="match status" value="1"/>
</dbReference>
<evidence type="ECO:0000256" key="2">
    <source>
        <dbReference type="SAM" id="MobiDB-lite"/>
    </source>
</evidence>
<evidence type="ECO:0000313" key="4">
    <source>
        <dbReference type="EMBL" id="RRR67721.1"/>
    </source>
</evidence>
<proteinExistence type="predicted"/>
<feature type="domain" description="CobB/CobQ-like glutamine amidotransferase" evidence="3">
    <location>
        <begin position="43"/>
        <end position="234"/>
    </location>
</feature>
<gene>
    <name evidence="4" type="ORF">EI684_18525</name>
</gene>
<evidence type="ECO:0000256" key="1">
    <source>
        <dbReference type="ARBA" id="ARBA00022962"/>
    </source>
</evidence>
<dbReference type="Pfam" id="PF07685">
    <property type="entry name" value="GATase_3"/>
    <property type="match status" value="1"/>
</dbReference>
<reference evidence="4 5" key="1">
    <citation type="submission" date="2018-12" db="EMBL/GenBank/DDBJ databases">
        <title>Genome Sequence of Candidatus Viridilinea halotolerans isolated from saline sulfide-rich spring.</title>
        <authorList>
            <person name="Grouzdev D.S."/>
            <person name="Burganskaya E.I."/>
            <person name="Krutkina M.S."/>
            <person name="Sukhacheva M.V."/>
            <person name="Gorlenko V.M."/>
        </authorList>
    </citation>
    <scope>NUCLEOTIDE SEQUENCE [LARGE SCALE GENOMIC DNA]</scope>
    <source>
        <strain evidence="4">Chok-6</strain>
    </source>
</reference>
<evidence type="ECO:0000313" key="5">
    <source>
        <dbReference type="Proteomes" id="UP000280307"/>
    </source>
</evidence>
<dbReference type="GO" id="GO:0042242">
    <property type="term" value="F:cobyrinic acid a,c-diamide synthase activity"/>
    <property type="evidence" value="ECO:0007669"/>
    <property type="project" value="InterPro"/>
</dbReference>
<name>A0A426TTC1_9CHLR</name>
<feature type="region of interest" description="Disordered" evidence="2">
    <location>
        <begin position="1"/>
        <end position="33"/>
    </location>
</feature>
<dbReference type="Gene3D" id="3.40.50.880">
    <property type="match status" value="1"/>
</dbReference>
<protein>
    <recommendedName>
        <fullName evidence="3">CobB/CobQ-like glutamine amidotransferase domain-containing protein</fullName>
    </recommendedName>
</protein>
<dbReference type="AlphaFoldDB" id="A0A426TTC1"/>
<dbReference type="PANTHER" id="PTHR43873:SF1">
    <property type="entry name" value="COBYRINATE A,C-DIAMIDE SYNTHASE"/>
    <property type="match status" value="1"/>
</dbReference>
<dbReference type="InterPro" id="IPR011698">
    <property type="entry name" value="GATase_3"/>
</dbReference>
<sequence>WGPSPQTPSGGGEPWGPSLLTPAEGETWGPGCQNPVGGGRPIIAVARDEAFSFLYEENLDLLRAAGAEIAFFSPLRDAALPAGTGALYLGGGFPELYAAQLSANEALRSAIHTAAAQGLPIYAECGGLMYLTEAVVDQAGSRFPLLGVLPGYSMMTPRLTLGYRTVEAQGDSWLWRAGETVRGHEFHYSTWEERPADLAALYTRLPDRMRSEASLEGACQGNVLASYVHIHWLSMPQLAERFVAAAADVTG</sequence>
<dbReference type="PANTHER" id="PTHR43873">
    <property type="entry name" value="COBYRINATE A,C-DIAMIDE SYNTHASE"/>
    <property type="match status" value="1"/>
</dbReference>
<organism evidence="4 5">
    <name type="scientific">Candidatus Viridilinea halotolerans</name>
    <dbReference type="NCBI Taxonomy" id="2491704"/>
    <lineage>
        <taxon>Bacteria</taxon>
        <taxon>Bacillati</taxon>
        <taxon>Chloroflexota</taxon>
        <taxon>Chloroflexia</taxon>
        <taxon>Chloroflexales</taxon>
        <taxon>Chloroflexineae</taxon>
        <taxon>Oscillochloridaceae</taxon>
        <taxon>Candidatus Viridilinea</taxon>
    </lineage>
</organism>
<accession>A0A426TTC1</accession>
<dbReference type="SUPFAM" id="SSF52317">
    <property type="entry name" value="Class I glutamine amidotransferase-like"/>
    <property type="match status" value="1"/>
</dbReference>